<feature type="domain" description="WGR" evidence="3">
    <location>
        <begin position="262"/>
        <end position="372"/>
    </location>
</feature>
<dbReference type="Pfam" id="PF00533">
    <property type="entry name" value="BRCT"/>
    <property type="match status" value="1"/>
</dbReference>
<sequence>MAKGFENINACSVGNFEENTTRIPKWIVNNGGQYSKQVSKETTHLIVTEEAFAKNVTAVSKAKELGTVWIVSYDWLSDSLLMNNRRPLPAKNYLLEDSPAEETKVQKKGRQTKAQDNKVTKNRVVKRKAAETKAAKGKPRPSKALEEEALRTQFEKEKAEQEKTEKERADKKKADKEKAEKQKAEKEKAEQGKAEQKRAQRGQEEAHQPVEDHSTRNSLQITTAAEEKPKPIKKKRKRGPKKSRDPFDTKRRTPKAQSVGENYEIFEEEDITYDVKLVRPSKSKRGTREILRLKVRSSPIYRILRIYKSNEAPTTYATHISLSCLGPSKTDFLAPLGSSLETAMAAFKGFFKEQTGTEWEDRKKGISPPAKKDEEGNTLPPYRGWFWWDSGSEESLASMFRTGKI</sequence>
<dbReference type="PROSITE" id="PS50172">
    <property type="entry name" value="BRCT"/>
    <property type="match status" value="1"/>
</dbReference>
<organism evidence="4 5">
    <name type="scientific">Aspergillus keveii</name>
    <dbReference type="NCBI Taxonomy" id="714993"/>
    <lineage>
        <taxon>Eukaryota</taxon>
        <taxon>Fungi</taxon>
        <taxon>Dikarya</taxon>
        <taxon>Ascomycota</taxon>
        <taxon>Pezizomycotina</taxon>
        <taxon>Eurotiomycetes</taxon>
        <taxon>Eurotiomycetidae</taxon>
        <taxon>Eurotiales</taxon>
        <taxon>Aspergillaceae</taxon>
        <taxon>Aspergillus</taxon>
        <taxon>Aspergillus subgen. Nidulantes</taxon>
    </lineage>
</organism>
<keyword evidence="5" id="KW-1185">Reference proteome</keyword>
<protein>
    <recommendedName>
        <fullName evidence="6">BRCT domain-containing protein</fullName>
    </recommendedName>
</protein>
<evidence type="ECO:0000313" key="5">
    <source>
        <dbReference type="Proteomes" id="UP001610563"/>
    </source>
</evidence>
<evidence type="ECO:0008006" key="6">
    <source>
        <dbReference type="Google" id="ProtNLM"/>
    </source>
</evidence>
<dbReference type="Gene3D" id="3.40.50.10190">
    <property type="entry name" value="BRCT domain"/>
    <property type="match status" value="1"/>
</dbReference>
<reference evidence="4 5" key="1">
    <citation type="submission" date="2024-07" db="EMBL/GenBank/DDBJ databases">
        <title>Section-level genome sequencing and comparative genomics of Aspergillus sections Usti and Cavernicolus.</title>
        <authorList>
            <consortium name="Lawrence Berkeley National Laboratory"/>
            <person name="Nybo J.L."/>
            <person name="Vesth T.C."/>
            <person name="Theobald S."/>
            <person name="Frisvad J.C."/>
            <person name="Larsen T.O."/>
            <person name="Kjaerboelling I."/>
            <person name="Rothschild-Mancinelli K."/>
            <person name="Lyhne E.K."/>
            <person name="Kogle M.E."/>
            <person name="Barry K."/>
            <person name="Clum A."/>
            <person name="Na H."/>
            <person name="Ledsgaard L."/>
            <person name="Lin J."/>
            <person name="Lipzen A."/>
            <person name="Kuo A."/>
            <person name="Riley R."/>
            <person name="Mondo S."/>
            <person name="Labutti K."/>
            <person name="Haridas S."/>
            <person name="Pangalinan J."/>
            <person name="Salamov A.A."/>
            <person name="Simmons B.A."/>
            <person name="Magnuson J.K."/>
            <person name="Chen J."/>
            <person name="Drula E."/>
            <person name="Henrissat B."/>
            <person name="Wiebenga A."/>
            <person name="Lubbers R.J."/>
            <person name="Gomes A.C."/>
            <person name="Makela M.R."/>
            <person name="Stajich J."/>
            <person name="Grigoriev I.V."/>
            <person name="Mortensen U.H."/>
            <person name="De Vries R.P."/>
            <person name="Baker S.E."/>
            <person name="Andersen M.R."/>
        </authorList>
    </citation>
    <scope>NUCLEOTIDE SEQUENCE [LARGE SCALE GENOMIC DNA]</scope>
    <source>
        <strain evidence="4 5">CBS 209.92</strain>
    </source>
</reference>
<evidence type="ECO:0000256" key="1">
    <source>
        <dbReference type="SAM" id="MobiDB-lite"/>
    </source>
</evidence>
<feature type="compositionally biased region" description="Basic and acidic residues" evidence="1">
    <location>
        <begin position="143"/>
        <end position="215"/>
    </location>
</feature>
<dbReference type="PROSITE" id="PS51977">
    <property type="entry name" value="WGR"/>
    <property type="match status" value="1"/>
</dbReference>
<dbReference type="InterPro" id="IPR008893">
    <property type="entry name" value="WGR_domain"/>
</dbReference>
<proteinExistence type="predicted"/>
<dbReference type="EMBL" id="JBFTWV010000038">
    <property type="protein sequence ID" value="KAL2795091.1"/>
    <property type="molecule type" value="Genomic_DNA"/>
</dbReference>
<feature type="compositionally biased region" description="Basic and acidic residues" evidence="1">
    <location>
        <begin position="242"/>
        <end position="251"/>
    </location>
</feature>
<feature type="compositionally biased region" description="Basic residues" evidence="1">
    <location>
        <begin position="231"/>
        <end position="241"/>
    </location>
</feature>
<dbReference type="InterPro" id="IPR036930">
    <property type="entry name" value="WGR_dom_sf"/>
</dbReference>
<evidence type="ECO:0000259" key="3">
    <source>
        <dbReference type="PROSITE" id="PS51977"/>
    </source>
</evidence>
<comment type="caution">
    <text evidence="4">The sequence shown here is derived from an EMBL/GenBank/DDBJ whole genome shotgun (WGS) entry which is preliminary data.</text>
</comment>
<feature type="compositionally biased region" description="Basic and acidic residues" evidence="1">
    <location>
        <begin position="359"/>
        <end position="375"/>
    </location>
</feature>
<name>A0ABR4G7W1_9EURO</name>
<feature type="domain" description="BRCT" evidence="2">
    <location>
        <begin position="1"/>
        <end position="95"/>
    </location>
</feature>
<dbReference type="SUPFAM" id="SSF52113">
    <property type="entry name" value="BRCT domain"/>
    <property type="match status" value="1"/>
</dbReference>
<feature type="region of interest" description="Disordered" evidence="1">
    <location>
        <begin position="358"/>
        <end position="379"/>
    </location>
</feature>
<dbReference type="InterPro" id="IPR036420">
    <property type="entry name" value="BRCT_dom_sf"/>
</dbReference>
<gene>
    <name evidence="4" type="ORF">BJX66DRAFT_175787</name>
</gene>
<dbReference type="CDD" id="cd00027">
    <property type="entry name" value="BRCT"/>
    <property type="match status" value="1"/>
</dbReference>
<feature type="region of interest" description="Disordered" evidence="1">
    <location>
        <begin position="99"/>
        <end position="257"/>
    </location>
</feature>
<dbReference type="InterPro" id="IPR001357">
    <property type="entry name" value="BRCT_dom"/>
</dbReference>
<evidence type="ECO:0000313" key="4">
    <source>
        <dbReference type="EMBL" id="KAL2795091.1"/>
    </source>
</evidence>
<evidence type="ECO:0000259" key="2">
    <source>
        <dbReference type="PROSITE" id="PS50172"/>
    </source>
</evidence>
<accession>A0ABR4G7W1</accession>
<dbReference type="Proteomes" id="UP001610563">
    <property type="component" value="Unassembled WGS sequence"/>
</dbReference>
<dbReference type="SUPFAM" id="SSF142921">
    <property type="entry name" value="WGR domain-like"/>
    <property type="match status" value="1"/>
</dbReference>